<dbReference type="Gene3D" id="2.100.10.20">
    <property type="entry name" value="Vitelline membrane outer layer protein I (VOMI)"/>
    <property type="match status" value="1"/>
</dbReference>
<evidence type="ECO:0000256" key="1">
    <source>
        <dbReference type="SAM" id="SignalP"/>
    </source>
</evidence>
<sequence>MWATLTYHYLINTHKMNTNVLLLPLLSCCLLVAADVTKIQVERNVTTELKLNNGIAWGEWGTVELCPSGSYAHAFEVKFQSPGGTDETALNAVKLYCATETEHDVDYVTSVVGIEGHWQGMRVCSDGFLTGMRAEVLEPQGLLHDDVAVENVQVQCDYDDNEILEGVENLPMFTPGIYSEWGYCDAGSAICGLQVRYEAVSIGDDSATTDLIMFCCEE</sequence>
<proteinExistence type="predicted"/>
<gene>
    <name evidence="2" type="primary">VMO1-L4</name>
    <name evidence="2" type="ORF">Hamer_G025715</name>
</gene>
<dbReference type="GO" id="GO:0005615">
    <property type="term" value="C:extracellular space"/>
    <property type="evidence" value="ECO:0007669"/>
    <property type="project" value="TreeGrafter"/>
</dbReference>
<protein>
    <submittedName>
        <fullName evidence="2">Vitelline membrane outer layer protein 1-like 4</fullName>
    </submittedName>
</protein>
<evidence type="ECO:0000313" key="2">
    <source>
        <dbReference type="EMBL" id="KAG7166407.1"/>
    </source>
</evidence>
<dbReference type="EMBL" id="JAHLQT010022555">
    <property type="protein sequence ID" value="KAG7166407.1"/>
    <property type="molecule type" value="Genomic_DNA"/>
</dbReference>
<dbReference type="AlphaFoldDB" id="A0A8J5JYR8"/>
<dbReference type="PANTHER" id="PTHR18841:SF0">
    <property type="entry name" value="VITELLINE MEMBRANE OUTER LAYER 1 HOMOLOG A-RELATED"/>
    <property type="match status" value="1"/>
</dbReference>
<dbReference type="InterPro" id="IPR005515">
    <property type="entry name" value="VOMI"/>
</dbReference>
<dbReference type="SUPFAM" id="SSF51092">
    <property type="entry name" value="Vitelline membrane outer protein-I (VMO-I)"/>
    <property type="match status" value="1"/>
</dbReference>
<evidence type="ECO:0000313" key="3">
    <source>
        <dbReference type="Proteomes" id="UP000747542"/>
    </source>
</evidence>
<organism evidence="2 3">
    <name type="scientific">Homarus americanus</name>
    <name type="common">American lobster</name>
    <dbReference type="NCBI Taxonomy" id="6706"/>
    <lineage>
        <taxon>Eukaryota</taxon>
        <taxon>Metazoa</taxon>
        <taxon>Ecdysozoa</taxon>
        <taxon>Arthropoda</taxon>
        <taxon>Crustacea</taxon>
        <taxon>Multicrustacea</taxon>
        <taxon>Malacostraca</taxon>
        <taxon>Eumalacostraca</taxon>
        <taxon>Eucarida</taxon>
        <taxon>Decapoda</taxon>
        <taxon>Pleocyemata</taxon>
        <taxon>Astacidea</taxon>
        <taxon>Nephropoidea</taxon>
        <taxon>Nephropidae</taxon>
        <taxon>Homarus</taxon>
    </lineage>
</organism>
<dbReference type="PANTHER" id="PTHR18841">
    <property type="entry name" value="VITELLINE MEMBRANE OUTER LAYER PROTEIN I-RELATED"/>
    <property type="match status" value="1"/>
</dbReference>
<dbReference type="InterPro" id="IPR036706">
    <property type="entry name" value="VOMI_sf"/>
</dbReference>
<accession>A0A8J5JYR8</accession>
<name>A0A8J5JYR8_HOMAM</name>
<keyword evidence="3" id="KW-1185">Reference proteome</keyword>
<dbReference type="Pfam" id="PF03762">
    <property type="entry name" value="VOMI"/>
    <property type="match status" value="1"/>
</dbReference>
<keyword evidence="1" id="KW-0732">Signal</keyword>
<comment type="caution">
    <text evidence="2">The sequence shown here is derived from an EMBL/GenBank/DDBJ whole genome shotgun (WGS) entry which is preliminary data.</text>
</comment>
<dbReference type="Proteomes" id="UP000747542">
    <property type="component" value="Unassembled WGS sequence"/>
</dbReference>
<reference evidence="2" key="1">
    <citation type="journal article" date="2021" name="Sci. Adv.">
        <title>The American lobster genome reveals insights on longevity, neural, and immune adaptations.</title>
        <authorList>
            <person name="Polinski J.M."/>
            <person name="Zimin A.V."/>
            <person name="Clark K.F."/>
            <person name="Kohn A.B."/>
            <person name="Sadowski N."/>
            <person name="Timp W."/>
            <person name="Ptitsyn A."/>
            <person name="Khanna P."/>
            <person name="Romanova D.Y."/>
            <person name="Williams P."/>
            <person name="Greenwood S.J."/>
            <person name="Moroz L.L."/>
            <person name="Walt D.R."/>
            <person name="Bodnar A.G."/>
        </authorList>
    </citation>
    <scope>NUCLEOTIDE SEQUENCE</scope>
    <source>
        <strain evidence="2">GMGI-L3</strain>
    </source>
</reference>
<feature type="signal peptide" evidence="1">
    <location>
        <begin position="1"/>
        <end position="34"/>
    </location>
</feature>
<feature type="chain" id="PRO_5035213423" evidence="1">
    <location>
        <begin position="35"/>
        <end position="218"/>
    </location>
</feature>